<name>A0A6J1LBK2_DROHY</name>
<dbReference type="AlphaFoldDB" id="A0A6J1LBK2"/>
<sequence>MYMLSDKIQIPLAKVEPLACLEVCFQNSSALQLLSFNPKANMNGSISISQWLTLLICFGLLINRSTANVNMNSSAAAFAVQEIEKLYNEVLQSSVDNCRQMLHHTNNSNLIDKEYFEMLDTADKDNYYSTAYLIFSLIHDDLLKGRQPDEVLLQLLPAEKVSIRRFFSKVRVHLMMYFNFTNQVKWELINNLTRWQSETADSIVEVYLEFPTKLREEAPELQLMDYMAQGKIILDAVAQALQNVLYSILTPRKSLQKLNLRLRSM</sequence>
<reference evidence="2" key="1">
    <citation type="submission" date="2025-08" db="UniProtKB">
        <authorList>
            <consortium name="RefSeq"/>
        </authorList>
    </citation>
    <scope>IDENTIFICATION</scope>
    <source>
        <strain evidence="2">15085-1641.00</strain>
        <tissue evidence="2">Whole body</tissue>
    </source>
</reference>
<dbReference type="Proteomes" id="UP000504633">
    <property type="component" value="Unplaced"/>
</dbReference>
<proteinExistence type="predicted"/>
<dbReference type="RefSeq" id="XP_023160658.2">
    <property type="nucleotide sequence ID" value="XM_023304890.2"/>
</dbReference>
<protein>
    <submittedName>
        <fullName evidence="2">Uncharacterized protein LOC111592579</fullName>
    </submittedName>
</protein>
<dbReference type="KEGG" id="dhe:111592579"/>
<organism evidence="1 2">
    <name type="scientific">Drosophila hydei</name>
    <name type="common">Fruit fly</name>
    <dbReference type="NCBI Taxonomy" id="7224"/>
    <lineage>
        <taxon>Eukaryota</taxon>
        <taxon>Metazoa</taxon>
        <taxon>Ecdysozoa</taxon>
        <taxon>Arthropoda</taxon>
        <taxon>Hexapoda</taxon>
        <taxon>Insecta</taxon>
        <taxon>Pterygota</taxon>
        <taxon>Neoptera</taxon>
        <taxon>Endopterygota</taxon>
        <taxon>Diptera</taxon>
        <taxon>Brachycera</taxon>
        <taxon>Muscomorpha</taxon>
        <taxon>Ephydroidea</taxon>
        <taxon>Drosophilidae</taxon>
        <taxon>Drosophila</taxon>
    </lineage>
</organism>
<dbReference type="OrthoDB" id="7834665at2759"/>
<dbReference type="GeneID" id="111592579"/>
<evidence type="ECO:0000313" key="1">
    <source>
        <dbReference type="Proteomes" id="UP000504633"/>
    </source>
</evidence>
<gene>
    <name evidence="2" type="primary">LOC111592579</name>
</gene>
<accession>A0A6J1LBK2</accession>
<evidence type="ECO:0000313" key="2">
    <source>
        <dbReference type="RefSeq" id="XP_023160658.2"/>
    </source>
</evidence>
<keyword evidence="1" id="KW-1185">Reference proteome</keyword>